<dbReference type="InterPro" id="IPR004843">
    <property type="entry name" value="Calcineurin-like_PHP"/>
</dbReference>
<protein>
    <submittedName>
        <fullName evidence="5">Calcineurin-like phosphoesterase C-terminal domain-containing protein</fullName>
    </submittedName>
</protein>
<keyword evidence="1" id="KW-0732">Signal</keyword>
<dbReference type="SUPFAM" id="SSF117074">
    <property type="entry name" value="Hypothetical protein PA1324"/>
    <property type="match status" value="1"/>
</dbReference>
<dbReference type="Pfam" id="PF16371">
    <property type="entry name" value="MetallophosN"/>
    <property type="match status" value="1"/>
</dbReference>
<feature type="domain" description="Calcineurin-like phosphoesterase N-terminal" evidence="4">
    <location>
        <begin position="41"/>
        <end position="103"/>
    </location>
</feature>
<dbReference type="InterPro" id="IPR051918">
    <property type="entry name" value="STPP_CPPED1"/>
</dbReference>
<keyword evidence="6" id="KW-1185">Reference proteome</keyword>
<evidence type="ECO:0000259" key="2">
    <source>
        <dbReference type="Pfam" id="PF00149"/>
    </source>
</evidence>
<dbReference type="PANTHER" id="PTHR43143:SF1">
    <property type="entry name" value="SERINE_THREONINE-PROTEIN PHOSPHATASE CPPED1"/>
    <property type="match status" value="1"/>
</dbReference>
<dbReference type="Pfam" id="PF00149">
    <property type="entry name" value="Metallophos"/>
    <property type="match status" value="1"/>
</dbReference>
<evidence type="ECO:0000256" key="1">
    <source>
        <dbReference type="SAM" id="SignalP"/>
    </source>
</evidence>
<feature type="signal peptide" evidence="1">
    <location>
        <begin position="1"/>
        <end position="21"/>
    </location>
</feature>
<dbReference type="InterPro" id="IPR032288">
    <property type="entry name" value="Metallophos_C"/>
</dbReference>
<dbReference type="Proteomes" id="UP001580928">
    <property type="component" value="Unassembled WGS sequence"/>
</dbReference>
<dbReference type="InterPro" id="IPR032285">
    <property type="entry name" value="Metallophos_N"/>
</dbReference>
<dbReference type="RefSeq" id="WP_375557374.1">
    <property type="nucleotide sequence ID" value="NZ_JBBVGT010000002.1"/>
</dbReference>
<feature type="domain" description="Calcineurin-like phosphoesterase" evidence="2">
    <location>
        <begin position="171"/>
        <end position="324"/>
    </location>
</feature>
<evidence type="ECO:0000313" key="5">
    <source>
        <dbReference type="EMBL" id="MFB5945842.1"/>
    </source>
</evidence>
<reference evidence="5 6" key="1">
    <citation type="submission" date="2024-04" db="EMBL/GenBank/DDBJ databases">
        <title>Albibacterium profundi sp. nov., isolated from sediment of the Challenger Deep of Mariana Trench.</title>
        <authorList>
            <person name="Wang Y."/>
        </authorList>
    </citation>
    <scope>NUCLEOTIDE SEQUENCE [LARGE SCALE GENOMIC DNA]</scope>
    <source>
        <strain evidence="5 6">RHL897</strain>
    </source>
</reference>
<evidence type="ECO:0000313" key="6">
    <source>
        <dbReference type="Proteomes" id="UP001580928"/>
    </source>
</evidence>
<dbReference type="Gene3D" id="2.60.40.10">
    <property type="entry name" value="Immunoglobulins"/>
    <property type="match status" value="1"/>
</dbReference>
<accession>A0ABV5CE55</accession>
<organism evidence="5 6">
    <name type="scientific">Albibacterium profundi</name>
    <dbReference type="NCBI Taxonomy" id="3134906"/>
    <lineage>
        <taxon>Bacteria</taxon>
        <taxon>Pseudomonadati</taxon>
        <taxon>Bacteroidota</taxon>
        <taxon>Sphingobacteriia</taxon>
        <taxon>Sphingobacteriales</taxon>
        <taxon>Sphingobacteriaceae</taxon>
        <taxon>Albibacterium</taxon>
    </lineage>
</organism>
<dbReference type="EMBL" id="JBBVGT010000002">
    <property type="protein sequence ID" value="MFB5945842.1"/>
    <property type="molecule type" value="Genomic_DNA"/>
</dbReference>
<dbReference type="Gene3D" id="3.60.21.10">
    <property type="match status" value="1"/>
</dbReference>
<dbReference type="PANTHER" id="PTHR43143">
    <property type="entry name" value="METALLOPHOSPHOESTERASE, CALCINEURIN SUPERFAMILY"/>
    <property type="match status" value="1"/>
</dbReference>
<evidence type="ECO:0000259" key="4">
    <source>
        <dbReference type="Pfam" id="PF16371"/>
    </source>
</evidence>
<name>A0ABV5CE55_9SPHI</name>
<sequence length="521" mass="58592">MKKHITICTIGLLFISLSSFAQDVAKGVVFEDLNKNGVKERREKGIAGVSVTNGVQVVQTDHKGRYELPVGNDHIISVIKPADYTVPVNEDQLPQFFYIHKPQGSPELEYAGVAPTGDLPKSVDFPLVKDEVGEDFKMILFGDPQVYTEEEVAFYKSVVVKELQGVEGYEFGMSLGDLVGNRPDLFNPYIAATKEMATPWYNVMGNHDINFDVEVDSLSDESYEAHFGPANYAFNYGKVHFIVLDDIIYPDPRDGKGYWGGLNEGQLAFIENDLRFVPKDHLIVLAFHIPISNANGFNPESRERLFALLKDFPHTLSLSAHTHRQSHFFMGEDLGWQQKEPHHHFNAGTMSGNWYSGRLNEDGVPVSMMSDGTPKGYGFINFDGNEYVIDYKVVGEPAEHQIGIYSPKVTAAGIKGSISIYANFYMGGKDDEVMIRVGEGDWKRMNRVEEYDPTFIAERVLWDLTEDVIEGRKPGNPSISNHLWKYNLANSKLEKGIYPIEVKATDMFGRTFTEKSSIRVE</sequence>
<comment type="caution">
    <text evidence="5">The sequence shown here is derived from an EMBL/GenBank/DDBJ whole genome shotgun (WGS) entry which is preliminary data.</text>
</comment>
<proteinExistence type="predicted"/>
<evidence type="ECO:0000259" key="3">
    <source>
        <dbReference type="Pfam" id="PF16370"/>
    </source>
</evidence>
<dbReference type="CDD" id="cd00838">
    <property type="entry name" value="MPP_superfamily"/>
    <property type="match status" value="1"/>
</dbReference>
<dbReference type="SUPFAM" id="SSF56300">
    <property type="entry name" value="Metallo-dependent phosphatases"/>
    <property type="match status" value="1"/>
</dbReference>
<dbReference type="InterPro" id="IPR013783">
    <property type="entry name" value="Ig-like_fold"/>
</dbReference>
<dbReference type="Pfam" id="PF16370">
    <property type="entry name" value="MetallophosC"/>
    <property type="match status" value="1"/>
</dbReference>
<dbReference type="InterPro" id="IPR029052">
    <property type="entry name" value="Metallo-depent_PP-like"/>
</dbReference>
<feature type="chain" id="PRO_5046751117" evidence="1">
    <location>
        <begin position="22"/>
        <end position="521"/>
    </location>
</feature>
<feature type="domain" description="Calcineurin-like phosphoesterase C-terminal" evidence="3">
    <location>
        <begin position="345"/>
        <end position="512"/>
    </location>
</feature>
<gene>
    <name evidence="5" type="ORF">WKR92_08345</name>
</gene>